<reference evidence="1 2" key="1">
    <citation type="submission" date="2016-11" db="EMBL/GenBank/DDBJ databases">
        <authorList>
            <person name="Jaros S."/>
            <person name="Januszkiewicz K."/>
            <person name="Wedrychowicz H."/>
        </authorList>
    </citation>
    <scope>NUCLEOTIDE SEQUENCE [LARGE SCALE GENOMIC DNA]</scope>
    <source>
        <strain evidence="1 2">CGMCC 1.10190</strain>
    </source>
</reference>
<dbReference type="InterPro" id="IPR015813">
    <property type="entry name" value="Pyrv/PenolPyrv_kinase-like_dom"/>
</dbReference>
<gene>
    <name evidence="1" type="ORF">SAMN04488135_11191</name>
</gene>
<organism evidence="1 2">
    <name type="scientific">Pollutimonas bauzanensis</name>
    <dbReference type="NCBI Taxonomy" id="658167"/>
    <lineage>
        <taxon>Bacteria</taxon>
        <taxon>Pseudomonadati</taxon>
        <taxon>Pseudomonadota</taxon>
        <taxon>Betaproteobacteria</taxon>
        <taxon>Burkholderiales</taxon>
        <taxon>Alcaligenaceae</taxon>
        <taxon>Pollutimonas</taxon>
    </lineage>
</organism>
<dbReference type="CDD" id="cd00377">
    <property type="entry name" value="ICL_PEPM"/>
    <property type="match status" value="1"/>
</dbReference>
<evidence type="ECO:0000313" key="1">
    <source>
        <dbReference type="EMBL" id="SHI17196.1"/>
    </source>
</evidence>
<dbReference type="SUPFAM" id="SSF51621">
    <property type="entry name" value="Phosphoenolpyruvate/pyruvate domain"/>
    <property type="match status" value="1"/>
</dbReference>
<dbReference type="PANTHER" id="PTHR42905">
    <property type="entry name" value="PHOSPHOENOLPYRUVATE CARBOXYLASE"/>
    <property type="match status" value="1"/>
</dbReference>
<dbReference type="InterPro" id="IPR040442">
    <property type="entry name" value="Pyrv_kinase-like_dom_sf"/>
</dbReference>
<sequence>MAMTKTLKQMLNSGETLMVPGVGDALDALLVQKAGFPAVAISGYAVAASLGYPDIGLVTMSETVDRAAQICRTVNIPVIADADNGYGNPLNVRRTVGELETAGAAGFYIEDQCFPKRCGGLPGVELVSTREMSARLRAAQDARRNPDTVIIGRTDAFNSKEGFDDALRRALIYKDAGADVIMVHGLRTVEELRRARSIIPGPMMLTIGSRTDIPIETLREIGIQIVMYSLTLLRTGIVAKRDRLNELQRNGGIDHDANNMIPMTDLHELVGARAYGELSDSYADGKEC</sequence>
<dbReference type="OrthoDB" id="9771433at2"/>
<evidence type="ECO:0000313" key="2">
    <source>
        <dbReference type="Proteomes" id="UP000184226"/>
    </source>
</evidence>
<dbReference type="Gene3D" id="3.20.20.60">
    <property type="entry name" value="Phosphoenolpyruvate-binding domains"/>
    <property type="match status" value="1"/>
</dbReference>
<name>A0A1M5YYS8_9BURK</name>
<dbReference type="InterPro" id="IPR039556">
    <property type="entry name" value="ICL/PEPM"/>
</dbReference>
<dbReference type="PANTHER" id="PTHR42905:SF5">
    <property type="entry name" value="CARBOXYVINYL-CARBOXYPHOSPHONATE PHOSPHORYLMUTASE, CHLOROPLASTIC"/>
    <property type="match status" value="1"/>
</dbReference>
<accession>A0A1M5YYS8</accession>
<dbReference type="GO" id="GO:0016833">
    <property type="term" value="F:oxo-acid-lyase activity"/>
    <property type="evidence" value="ECO:0007669"/>
    <property type="project" value="UniProtKB-ARBA"/>
</dbReference>
<proteinExistence type="predicted"/>
<protein>
    <submittedName>
        <fullName evidence="1">Carboxyvinyl-carboxyphosphonate phosphorylmutase</fullName>
    </submittedName>
</protein>
<dbReference type="STRING" id="658167.SAMN04488135_11191"/>
<dbReference type="Pfam" id="PF13714">
    <property type="entry name" value="PEP_mutase"/>
    <property type="match status" value="1"/>
</dbReference>
<keyword evidence="2" id="KW-1185">Reference proteome</keyword>
<dbReference type="EMBL" id="FQXE01000011">
    <property type="protein sequence ID" value="SHI17196.1"/>
    <property type="molecule type" value="Genomic_DNA"/>
</dbReference>
<dbReference type="Proteomes" id="UP000184226">
    <property type="component" value="Unassembled WGS sequence"/>
</dbReference>
<dbReference type="AlphaFoldDB" id="A0A1M5YYS8"/>